<comment type="caution">
    <text evidence="2">The sequence shown here is derived from an EMBL/GenBank/DDBJ whole genome shotgun (WGS) entry which is preliminary data.</text>
</comment>
<proteinExistence type="predicted"/>
<name>A0AAD3RY71_NEPGR</name>
<sequence length="96" mass="11283">MFPSYGFSPLCPHQRGQMPVNEYFHPRWNAFSSQMTVDAVNSPPMSPYPHSPSLPRHHHCWRGHPAYPDPYAVHQSPPHHTMKQPRYEYDKKMLSE</sequence>
<dbReference type="Proteomes" id="UP001279734">
    <property type="component" value="Unassembled WGS sequence"/>
</dbReference>
<protein>
    <submittedName>
        <fullName evidence="2">Uncharacterized protein</fullName>
    </submittedName>
</protein>
<keyword evidence="3" id="KW-1185">Reference proteome</keyword>
<reference evidence="2" key="1">
    <citation type="submission" date="2023-05" db="EMBL/GenBank/DDBJ databases">
        <title>Nepenthes gracilis genome sequencing.</title>
        <authorList>
            <person name="Fukushima K."/>
        </authorList>
    </citation>
    <scope>NUCLEOTIDE SEQUENCE</scope>
    <source>
        <strain evidence="2">SING2019-196</strain>
    </source>
</reference>
<dbReference type="AlphaFoldDB" id="A0AAD3RY71"/>
<dbReference type="EMBL" id="BSYO01000002">
    <property type="protein sequence ID" value="GMH00456.1"/>
    <property type="molecule type" value="Genomic_DNA"/>
</dbReference>
<feature type="region of interest" description="Disordered" evidence="1">
    <location>
        <begin position="72"/>
        <end position="96"/>
    </location>
</feature>
<gene>
    <name evidence="2" type="ORF">Nepgr_002295</name>
</gene>
<organism evidence="2 3">
    <name type="scientific">Nepenthes gracilis</name>
    <name type="common">Slender pitcher plant</name>
    <dbReference type="NCBI Taxonomy" id="150966"/>
    <lineage>
        <taxon>Eukaryota</taxon>
        <taxon>Viridiplantae</taxon>
        <taxon>Streptophyta</taxon>
        <taxon>Embryophyta</taxon>
        <taxon>Tracheophyta</taxon>
        <taxon>Spermatophyta</taxon>
        <taxon>Magnoliopsida</taxon>
        <taxon>eudicotyledons</taxon>
        <taxon>Gunneridae</taxon>
        <taxon>Pentapetalae</taxon>
        <taxon>Caryophyllales</taxon>
        <taxon>Nepenthaceae</taxon>
        <taxon>Nepenthes</taxon>
    </lineage>
</organism>
<accession>A0AAD3RY71</accession>
<evidence type="ECO:0000313" key="2">
    <source>
        <dbReference type="EMBL" id="GMH00456.1"/>
    </source>
</evidence>
<evidence type="ECO:0000256" key="1">
    <source>
        <dbReference type="SAM" id="MobiDB-lite"/>
    </source>
</evidence>
<evidence type="ECO:0000313" key="3">
    <source>
        <dbReference type="Proteomes" id="UP001279734"/>
    </source>
</evidence>
<feature type="compositionally biased region" description="Basic and acidic residues" evidence="1">
    <location>
        <begin position="85"/>
        <end position="96"/>
    </location>
</feature>